<name>A0A5D4T7D8_9BACI</name>
<dbReference type="Pfam" id="PF13541">
    <property type="entry name" value="ChlI"/>
    <property type="match status" value="1"/>
</dbReference>
<dbReference type="AlphaFoldDB" id="A0A5D4T7D8"/>
<dbReference type="InterPro" id="IPR000523">
    <property type="entry name" value="Mg_chelatse_chII-like_cat_dom"/>
</dbReference>
<evidence type="ECO:0000313" key="4">
    <source>
        <dbReference type="Proteomes" id="UP000324517"/>
    </source>
</evidence>
<accession>A0A5D4T7D8</accession>
<dbReference type="Proteomes" id="UP000324517">
    <property type="component" value="Unassembled WGS sequence"/>
</dbReference>
<gene>
    <name evidence="3" type="ORF">FZC75_15240</name>
</gene>
<evidence type="ECO:0000313" key="3">
    <source>
        <dbReference type="EMBL" id="TYS69994.1"/>
    </source>
</evidence>
<dbReference type="SUPFAM" id="SSF54211">
    <property type="entry name" value="Ribosomal protein S5 domain 2-like"/>
    <property type="match status" value="1"/>
</dbReference>
<dbReference type="Pfam" id="PF13335">
    <property type="entry name" value="Mg_chelatase_C"/>
    <property type="match status" value="1"/>
</dbReference>
<evidence type="ECO:0000259" key="2">
    <source>
        <dbReference type="Pfam" id="PF13335"/>
    </source>
</evidence>
<dbReference type="PANTHER" id="PTHR32039">
    <property type="entry name" value="MAGNESIUM-CHELATASE SUBUNIT CHLI"/>
    <property type="match status" value="1"/>
</dbReference>
<comment type="caution">
    <text evidence="3">The sequence shown here is derived from an EMBL/GenBank/DDBJ whole genome shotgun (WGS) entry which is preliminary data.</text>
</comment>
<dbReference type="OrthoDB" id="9813147at2"/>
<dbReference type="InterPro" id="IPR025158">
    <property type="entry name" value="Mg_chelat-rel_C"/>
</dbReference>
<proteinExistence type="predicted"/>
<dbReference type="Gene3D" id="3.40.50.300">
    <property type="entry name" value="P-loop containing nucleotide triphosphate hydrolases"/>
    <property type="match status" value="1"/>
</dbReference>
<dbReference type="NCBIfam" id="TIGR00368">
    <property type="entry name" value="YifB family Mg chelatase-like AAA ATPase"/>
    <property type="match status" value="1"/>
</dbReference>
<dbReference type="GO" id="GO:0005524">
    <property type="term" value="F:ATP binding"/>
    <property type="evidence" value="ECO:0007669"/>
    <property type="project" value="InterPro"/>
</dbReference>
<dbReference type="SUPFAM" id="SSF52540">
    <property type="entry name" value="P-loop containing nucleoside triphosphate hydrolases"/>
    <property type="match status" value="1"/>
</dbReference>
<evidence type="ECO:0000259" key="1">
    <source>
        <dbReference type="Pfam" id="PF01078"/>
    </source>
</evidence>
<protein>
    <submittedName>
        <fullName evidence="3">YifB family Mg chelatase-like AAA ATPase</fullName>
    </submittedName>
</protein>
<reference evidence="3 4" key="1">
    <citation type="submission" date="2019-08" db="EMBL/GenBank/DDBJ databases">
        <title>Bacillus genomes from the desert of Cuatro Cienegas, Coahuila.</title>
        <authorList>
            <person name="Olmedo-Alvarez G."/>
        </authorList>
    </citation>
    <scope>NUCLEOTIDE SEQUENCE [LARGE SCALE GENOMIC DNA]</scope>
    <source>
        <strain evidence="3 4">CH98b_3T</strain>
    </source>
</reference>
<feature type="domain" description="Magnesium chelatase ChlI-like catalytic" evidence="1">
    <location>
        <begin position="191"/>
        <end position="391"/>
    </location>
</feature>
<dbReference type="InterPro" id="IPR045006">
    <property type="entry name" value="CHLI-like"/>
</dbReference>
<dbReference type="InterPro" id="IPR004482">
    <property type="entry name" value="Mg_chelat-rel"/>
</dbReference>
<dbReference type="InterPro" id="IPR020568">
    <property type="entry name" value="Ribosomal_Su5_D2-typ_SF"/>
</dbReference>
<organism evidence="3 4">
    <name type="scientific">Sutcliffiella horikoshii</name>
    <dbReference type="NCBI Taxonomy" id="79883"/>
    <lineage>
        <taxon>Bacteria</taxon>
        <taxon>Bacillati</taxon>
        <taxon>Bacillota</taxon>
        <taxon>Bacilli</taxon>
        <taxon>Bacillales</taxon>
        <taxon>Bacillaceae</taxon>
        <taxon>Sutcliffiella</taxon>
    </lineage>
</organism>
<dbReference type="InterPro" id="IPR027417">
    <property type="entry name" value="P-loop_NTPase"/>
</dbReference>
<dbReference type="InterPro" id="IPR014721">
    <property type="entry name" value="Ribsml_uS5_D2-typ_fold_subgr"/>
</dbReference>
<dbReference type="PANTHER" id="PTHR32039:SF7">
    <property type="entry name" value="COMPETENCE PROTEIN COMM"/>
    <property type="match status" value="1"/>
</dbReference>
<dbReference type="Pfam" id="PF01078">
    <property type="entry name" value="Mg_chelatase"/>
    <property type="match status" value="1"/>
</dbReference>
<dbReference type="EMBL" id="VTET01000008">
    <property type="protein sequence ID" value="TYS69994.1"/>
    <property type="molecule type" value="Genomic_DNA"/>
</dbReference>
<dbReference type="Gene3D" id="3.30.230.10">
    <property type="match status" value="1"/>
</dbReference>
<feature type="domain" description="Mg chelatase-related protein C-terminal" evidence="2">
    <location>
        <begin position="399"/>
        <end position="490"/>
    </location>
</feature>
<sequence length="517" mass="56882">MSTNVTIIGLKGLEGYRIRVEVHVKDGMESIAVVGLPDASVKESKERVSSALHYMGFPLVEKKIVVNLSPPEQKKNGPLFDMAIALGILKSGGFIKASIPVDIAFIGALSLDGTIHPVEGMIAVVLAARKLKIHKLILPYDPTIPALDIPKVELVYIETLQDVIDHLSGQPTLHFIQPINKPEEPTTSKKDFSQIIGHELAKRALEIAAAGEHYVLMDGPPGCGKSLLAETFPSILPTLTQEAQLEKLSLYQLAKATYPSLKIPPFRHPHHSASATSIIGGGTNPKPGEVSLAHNGVLFLDELGEFSKKTLDMLRQPLENEKVTISRVHSTVTYPAKFIFLAAMNPCPCGYLGSDRHYCTCSEKQIKNYKTRVSGPILDRMDILLTLNPVSLNTSKVSDTSDTIRKRIEKAREIQYERYGKERCNGSASMEELTNSISSTQLDTLQAISIKLGLSNRVQMKIIRLARTISDLAADKNITDEALEEAMSLRKITTHLTFMKIPSRIGESCHKQQKDNQ</sequence>